<organism evidence="5 6">
    <name type="scientific">Tumebacillus lipolyticus</name>
    <dbReference type="NCBI Taxonomy" id="1280370"/>
    <lineage>
        <taxon>Bacteria</taxon>
        <taxon>Bacillati</taxon>
        <taxon>Bacillota</taxon>
        <taxon>Bacilli</taxon>
        <taxon>Bacillales</taxon>
        <taxon>Alicyclobacillaceae</taxon>
        <taxon>Tumebacillus</taxon>
    </lineage>
</organism>
<evidence type="ECO:0000256" key="1">
    <source>
        <dbReference type="ARBA" id="ARBA00009677"/>
    </source>
</evidence>
<dbReference type="PROSITE" id="PS00588">
    <property type="entry name" value="FLAGELLA_BB_ROD"/>
    <property type="match status" value="1"/>
</dbReference>
<evidence type="ECO:0000313" key="5">
    <source>
        <dbReference type="EMBL" id="MFD2170171.1"/>
    </source>
</evidence>
<dbReference type="Pfam" id="PF22692">
    <property type="entry name" value="LlgE_F_G_D1"/>
    <property type="match status" value="1"/>
</dbReference>
<dbReference type="InterPro" id="IPR037925">
    <property type="entry name" value="FlgE/F/G-like"/>
</dbReference>
<dbReference type="InterPro" id="IPR019776">
    <property type="entry name" value="Flagellar_basal_body_rod_CS"/>
</dbReference>
<proteinExistence type="inferred from homology"/>
<keyword evidence="5" id="KW-0282">Flagellum</keyword>
<keyword evidence="6" id="KW-1185">Reference proteome</keyword>
<dbReference type="Pfam" id="PF06429">
    <property type="entry name" value="Flg_bbr_C"/>
    <property type="match status" value="1"/>
</dbReference>
<evidence type="ECO:0000259" key="2">
    <source>
        <dbReference type="Pfam" id="PF00460"/>
    </source>
</evidence>
<dbReference type="EMBL" id="JBHUIO010000005">
    <property type="protein sequence ID" value="MFD2170171.1"/>
    <property type="molecule type" value="Genomic_DNA"/>
</dbReference>
<sequence length="272" mass="29555">MIRGLYIANSGMHANERMQEIISNNIANANTVGYKSDTGIVRSFPEELILRINDWQGGVGAQNKVLGEMSTGTFLEETLPRFMPGVLQKSSNKNAYAILDNLPPVNEPNRRSYFPVLNGNQTMYTRDGDFKTQVGTNFLVTSSGDPVLPIDGRTGLPINDARIRVQANGDYQYVTAAGAAYPPGQANPQLGTVDIIDSTKLEKYGDTYFTSAAAPVRGTGQLERGQLEQSNVDLPGAMVSMINVMRSYEANQRMIKALDGTLEKAVSVGRLG</sequence>
<reference evidence="6" key="1">
    <citation type="journal article" date="2019" name="Int. J. Syst. Evol. Microbiol.">
        <title>The Global Catalogue of Microorganisms (GCM) 10K type strain sequencing project: providing services to taxonomists for standard genome sequencing and annotation.</title>
        <authorList>
            <consortium name="The Broad Institute Genomics Platform"/>
            <consortium name="The Broad Institute Genome Sequencing Center for Infectious Disease"/>
            <person name="Wu L."/>
            <person name="Ma J."/>
        </authorList>
    </citation>
    <scope>NUCLEOTIDE SEQUENCE [LARGE SCALE GENOMIC DNA]</scope>
    <source>
        <strain evidence="6">CGMCC 1.13574</strain>
    </source>
</reference>
<keyword evidence="5" id="KW-0966">Cell projection</keyword>
<gene>
    <name evidence="5" type="ORF">ACFSOY_09195</name>
</gene>
<dbReference type="PANTHER" id="PTHR30435:SF19">
    <property type="entry name" value="FLAGELLAR BASAL-BODY ROD PROTEIN FLGG"/>
    <property type="match status" value="1"/>
</dbReference>
<evidence type="ECO:0000259" key="3">
    <source>
        <dbReference type="Pfam" id="PF06429"/>
    </source>
</evidence>
<feature type="domain" description="Flagellar basal-body/hook protein C-terminal" evidence="3">
    <location>
        <begin position="225"/>
        <end position="267"/>
    </location>
</feature>
<dbReference type="PANTHER" id="PTHR30435">
    <property type="entry name" value="FLAGELLAR PROTEIN"/>
    <property type="match status" value="1"/>
</dbReference>
<comment type="similarity">
    <text evidence="1">Belongs to the flagella basal body rod proteins family.</text>
</comment>
<dbReference type="Pfam" id="PF00460">
    <property type="entry name" value="Flg_bb_rod"/>
    <property type="match status" value="1"/>
</dbReference>
<keyword evidence="5" id="KW-0969">Cilium</keyword>
<protein>
    <submittedName>
        <fullName evidence="5">Flagellar hook-basal body protein</fullName>
    </submittedName>
</protein>
<dbReference type="SUPFAM" id="SSF117143">
    <property type="entry name" value="Flagellar hook protein flgE"/>
    <property type="match status" value="1"/>
</dbReference>
<name>A0ABW4ZY09_9BACL</name>
<dbReference type="InterPro" id="IPR053967">
    <property type="entry name" value="LlgE_F_G-like_D1"/>
</dbReference>
<dbReference type="RefSeq" id="WP_386045888.1">
    <property type="nucleotide sequence ID" value="NZ_JBHUIO010000005.1"/>
</dbReference>
<dbReference type="Proteomes" id="UP001597343">
    <property type="component" value="Unassembled WGS sequence"/>
</dbReference>
<accession>A0ABW4ZY09</accession>
<feature type="domain" description="Flagellar basal body rod protein N-terminal" evidence="2">
    <location>
        <begin position="5"/>
        <end position="35"/>
    </location>
</feature>
<evidence type="ECO:0000313" key="6">
    <source>
        <dbReference type="Proteomes" id="UP001597343"/>
    </source>
</evidence>
<feature type="domain" description="Flagellar hook protein FlgE/F/G-like D1" evidence="4">
    <location>
        <begin position="112"/>
        <end position="169"/>
    </location>
</feature>
<comment type="caution">
    <text evidence="5">The sequence shown here is derived from an EMBL/GenBank/DDBJ whole genome shotgun (WGS) entry which is preliminary data.</text>
</comment>
<evidence type="ECO:0000259" key="4">
    <source>
        <dbReference type="Pfam" id="PF22692"/>
    </source>
</evidence>
<dbReference type="InterPro" id="IPR001444">
    <property type="entry name" value="Flag_bb_rod_N"/>
</dbReference>
<dbReference type="InterPro" id="IPR010930">
    <property type="entry name" value="Flg_bb/hook_C_dom"/>
</dbReference>